<proteinExistence type="predicted"/>
<accession>A0ABP9S4Y8</accession>
<dbReference type="InterPro" id="IPR003779">
    <property type="entry name" value="CMD-like"/>
</dbReference>
<keyword evidence="1" id="KW-0472">Membrane</keyword>
<dbReference type="PANTHER" id="PTHR34846">
    <property type="entry name" value="4-CARBOXYMUCONOLACTONE DECARBOXYLASE FAMILY PROTEIN (AFU_ORTHOLOGUE AFUA_6G11590)"/>
    <property type="match status" value="1"/>
</dbReference>
<dbReference type="Proteomes" id="UP001501570">
    <property type="component" value="Unassembled WGS sequence"/>
</dbReference>
<gene>
    <name evidence="3" type="ORF">GCM10023322_48840</name>
</gene>
<evidence type="ECO:0000259" key="2">
    <source>
        <dbReference type="Pfam" id="PF02627"/>
    </source>
</evidence>
<keyword evidence="1" id="KW-1133">Transmembrane helix</keyword>
<organism evidence="3 4">
    <name type="scientific">Rugosimonospora acidiphila</name>
    <dbReference type="NCBI Taxonomy" id="556531"/>
    <lineage>
        <taxon>Bacteria</taxon>
        <taxon>Bacillati</taxon>
        <taxon>Actinomycetota</taxon>
        <taxon>Actinomycetes</taxon>
        <taxon>Micromonosporales</taxon>
        <taxon>Micromonosporaceae</taxon>
        <taxon>Rugosimonospora</taxon>
    </lineage>
</organism>
<dbReference type="PANTHER" id="PTHR34846:SF10">
    <property type="entry name" value="CYTOPLASMIC PROTEIN"/>
    <property type="match status" value="1"/>
</dbReference>
<dbReference type="InterPro" id="IPR029032">
    <property type="entry name" value="AhpD-like"/>
</dbReference>
<dbReference type="Pfam" id="PF02627">
    <property type="entry name" value="CMD"/>
    <property type="match status" value="1"/>
</dbReference>
<name>A0ABP9S4Y8_9ACTN</name>
<evidence type="ECO:0000313" key="3">
    <source>
        <dbReference type="EMBL" id="GAA5191442.1"/>
    </source>
</evidence>
<dbReference type="Gene3D" id="1.20.1290.10">
    <property type="entry name" value="AhpD-like"/>
    <property type="match status" value="1"/>
</dbReference>
<dbReference type="EMBL" id="BAABJQ010000015">
    <property type="protein sequence ID" value="GAA5191442.1"/>
    <property type="molecule type" value="Genomic_DNA"/>
</dbReference>
<sequence>MSTITTTTRDDLESRLPDPTQFFPELVGVAGTLVKAIQNGSVPQTTIGLVQLRGGQISGSTYHTIGQTDQLRRIGETEERITAVASWRDAPYFTDAERVALELVEAVLTPNPSGERVSDELYARASAHYDDKGLWTLTLAISLICYFIPVALIGKPIPGMPPGKNYSR</sequence>
<dbReference type="RefSeq" id="WP_345633182.1">
    <property type="nucleotide sequence ID" value="NZ_BAABJQ010000015.1"/>
</dbReference>
<feature type="domain" description="Carboxymuconolactone decarboxylase-like" evidence="2">
    <location>
        <begin position="36"/>
        <end position="105"/>
    </location>
</feature>
<comment type="caution">
    <text evidence="3">The sequence shown here is derived from an EMBL/GenBank/DDBJ whole genome shotgun (WGS) entry which is preliminary data.</text>
</comment>
<keyword evidence="4" id="KW-1185">Reference proteome</keyword>
<evidence type="ECO:0000256" key="1">
    <source>
        <dbReference type="SAM" id="Phobius"/>
    </source>
</evidence>
<keyword evidence="1" id="KW-0812">Transmembrane</keyword>
<evidence type="ECO:0000313" key="4">
    <source>
        <dbReference type="Proteomes" id="UP001501570"/>
    </source>
</evidence>
<protein>
    <submittedName>
        <fullName evidence="3">Carboxymuconolactone decarboxylase family protein</fullName>
    </submittedName>
</protein>
<reference evidence="4" key="1">
    <citation type="journal article" date="2019" name="Int. J. Syst. Evol. Microbiol.">
        <title>The Global Catalogue of Microorganisms (GCM) 10K type strain sequencing project: providing services to taxonomists for standard genome sequencing and annotation.</title>
        <authorList>
            <consortium name="The Broad Institute Genomics Platform"/>
            <consortium name="The Broad Institute Genome Sequencing Center for Infectious Disease"/>
            <person name="Wu L."/>
            <person name="Ma J."/>
        </authorList>
    </citation>
    <scope>NUCLEOTIDE SEQUENCE [LARGE SCALE GENOMIC DNA]</scope>
    <source>
        <strain evidence="4">JCM 18304</strain>
    </source>
</reference>
<feature type="transmembrane region" description="Helical" evidence="1">
    <location>
        <begin position="134"/>
        <end position="154"/>
    </location>
</feature>
<dbReference type="SUPFAM" id="SSF69118">
    <property type="entry name" value="AhpD-like"/>
    <property type="match status" value="1"/>
</dbReference>